<dbReference type="AlphaFoldDB" id="A0A931G5F7"/>
<evidence type="ECO:0000313" key="3">
    <source>
        <dbReference type="Proteomes" id="UP000598146"/>
    </source>
</evidence>
<feature type="region of interest" description="Disordered" evidence="1">
    <location>
        <begin position="8"/>
        <end position="28"/>
    </location>
</feature>
<evidence type="ECO:0000313" key="2">
    <source>
        <dbReference type="EMBL" id="MBG0568816.1"/>
    </source>
</evidence>
<reference evidence="2" key="1">
    <citation type="submission" date="2020-11" db="EMBL/GenBank/DDBJ databases">
        <title>Isolation and identification of active actinomycetes.</title>
        <authorList>
            <person name="Sun X."/>
        </authorList>
    </citation>
    <scope>NUCLEOTIDE SEQUENCE</scope>
    <source>
        <strain evidence="2">NEAU-A11</strain>
    </source>
</reference>
<name>A0A931G5F7_9ACTN</name>
<dbReference type="EMBL" id="JADQTO010000045">
    <property type="protein sequence ID" value="MBG0568816.1"/>
    <property type="molecule type" value="Genomic_DNA"/>
</dbReference>
<dbReference type="Proteomes" id="UP000598146">
    <property type="component" value="Unassembled WGS sequence"/>
</dbReference>
<proteinExistence type="predicted"/>
<organism evidence="2 3">
    <name type="scientific">Actinoplanes aureus</name>
    <dbReference type="NCBI Taxonomy" id="2792083"/>
    <lineage>
        <taxon>Bacteria</taxon>
        <taxon>Bacillati</taxon>
        <taxon>Actinomycetota</taxon>
        <taxon>Actinomycetes</taxon>
        <taxon>Micromonosporales</taxon>
        <taxon>Micromonosporaceae</taxon>
        <taxon>Actinoplanes</taxon>
    </lineage>
</organism>
<comment type="caution">
    <text evidence="2">The sequence shown here is derived from an EMBL/GenBank/DDBJ whole genome shotgun (WGS) entry which is preliminary data.</text>
</comment>
<keyword evidence="3" id="KW-1185">Reference proteome</keyword>
<sequence length="243" mass="27895">MDWLEARFAKHEAADTERQRQTESEDQERVEATARLNQESTHKAPDNLLAILQQEALRCKIFDLLRDVRDRYWTVGKIECHEETRREWRGTYTSMTRVAYLHYSLTYDHAGHCLVLAPTGRKAGDPHGLPDDLIPELYAHKVKKTRQQEAVVVTLEATDTRVSPKLYLYSGTSDSMDQWREEVEGGTRLSHAPATDAVADFLAQDTYNRRKSGRLPLDAALTNEQTLRQLVAEKAVIGDYVYY</sequence>
<dbReference type="RefSeq" id="WP_196420585.1">
    <property type="nucleotide sequence ID" value="NZ_JADQTO010000045.1"/>
</dbReference>
<gene>
    <name evidence="2" type="ORF">I4J89_46130</name>
</gene>
<evidence type="ECO:0000256" key="1">
    <source>
        <dbReference type="SAM" id="MobiDB-lite"/>
    </source>
</evidence>
<protein>
    <submittedName>
        <fullName evidence="2">Uncharacterized protein</fullName>
    </submittedName>
</protein>
<accession>A0A931G5F7</accession>